<comment type="similarity">
    <text evidence="3">In the C-terminal section; belongs to the transpeptidase family.</text>
</comment>
<keyword evidence="9" id="KW-0328">Glycosyltransferase</keyword>
<reference evidence="27 28" key="1">
    <citation type="submission" date="2019-05" db="EMBL/GenBank/DDBJ databases">
        <title>The Complete Genome Sequence of the n-alkane-degrading Desulfoglaeba alkanexedens ALDC reveals multiple alkylsuccinate synthase gene clusters.</title>
        <authorList>
            <person name="Callaghan A.V."/>
            <person name="Davidova I.A."/>
            <person name="Duncan K.E."/>
            <person name="Morris B."/>
            <person name="McInerney M.J."/>
        </authorList>
    </citation>
    <scope>NUCLEOTIDE SEQUENCE [LARGE SCALE GENOMIC DNA]</scope>
    <source>
        <strain evidence="27 28">ALDC</strain>
    </source>
</reference>
<feature type="domain" description="Glycosyl transferase family 51" evidence="25">
    <location>
        <begin position="166"/>
        <end position="337"/>
    </location>
</feature>
<dbReference type="GO" id="GO:0016020">
    <property type="term" value="C:membrane"/>
    <property type="evidence" value="ECO:0007669"/>
    <property type="project" value="UniProtKB-SubCell"/>
</dbReference>
<dbReference type="GO" id="GO:0008360">
    <property type="term" value="P:regulation of cell shape"/>
    <property type="evidence" value="ECO:0007669"/>
    <property type="project" value="UniProtKB-KW"/>
</dbReference>
<dbReference type="Proteomes" id="UP000298602">
    <property type="component" value="Chromosome"/>
</dbReference>
<evidence type="ECO:0000256" key="9">
    <source>
        <dbReference type="ARBA" id="ARBA00022676"/>
    </source>
</evidence>
<dbReference type="RefSeq" id="WP_137423437.1">
    <property type="nucleotide sequence ID" value="NZ_CP040098.1"/>
</dbReference>
<dbReference type="EC" id="2.4.99.28" evidence="21"/>
<dbReference type="InterPro" id="IPR050396">
    <property type="entry name" value="Glycosyltr_51/Transpeptidase"/>
</dbReference>
<evidence type="ECO:0000256" key="17">
    <source>
        <dbReference type="ARBA" id="ARBA00023268"/>
    </source>
</evidence>
<keyword evidence="15 23" id="KW-1133">Transmembrane helix</keyword>
<dbReference type="PIRSF" id="PIRSF002799">
    <property type="entry name" value="PBP_1b"/>
    <property type="match status" value="1"/>
</dbReference>
<evidence type="ECO:0000256" key="18">
    <source>
        <dbReference type="ARBA" id="ARBA00023316"/>
    </source>
</evidence>
<dbReference type="OrthoDB" id="9766909at2"/>
<comment type="similarity">
    <text evidence="4">In the N-terminal section; belongs to the glycosyltransferase 51 family.</text>
</comment>
<dbReference type="InterPro" id="IPR036950">
    <property type="entry name" value="PBP_transglycosylase"/>
</dbReference>
<evidence type="ECO:0000259" key="24">
    <source>
        <dbReference type="Pfam" id="PF00905"/>
    </source>
</evidence>
<dbReference type="KEGG" id="dax:FDQ92_04305"/>
<feature type="domain" description="Penicillin-binding protein transpeptidase" evidence="24">
    <location>
        <begin position="439"/>
        <end position="673"/>
    </location>
</feature>
<accession>A0A4P8L0U6</accession>
<keyword evidence="7" id="KW-0121">Carboxypeptidase</keyword>
<dbReference type="GO" id="GO:0006508">
    <property type="term" value="P:proteolysis"/>
    <property type="evidence" value="ECO:0007669"/>
    <property type="project" value="UniProtKB-KW"/>
</dbReference>
<dbReference type="SUPFAM" id="SSF53955">
    <property type="entry name" value="Lysozyme-like"/>
    <property type="match status" value="1"/>
</dbReference>
<evidence type="ECO:0000259" key="25">
    <source>
        <dbReference type="Pfam" id="PF00912"/>
    </source>
</evidence>
<name>A0A4P8L0U6_9BACT</name>
<evidence type="ECO:0000256" key="6">
    <source>
        <dbReference type="ARBA" id="ARBA00018637"/>
    </source>
</evidence>
<gene>
    <name evidence="27" type="ORF">FDQ92_04305</name>
</gene>
<evidence type="ECO:0000256" key="3">
    <source>
        <dbReference type="ARBA" id="ARBA00007090"/>
    </source>
</evidence>
<evidence type="ECO:0000256" key="23">
    <source>
        <dbReference type="SAM" id="Phobius"/>
    </source>
</evidence>
<evidence type="ECO:0000256" key="10">
    <source>
        <dbReference type="ARBA" id="ARBA00022679"/>
    </source>
</evidence>
<keyword evidence="11 23" id="KW-0812">Transmembrane</keyword>
<dbReference type="GO" id="GO:0008658">
    <property type="term" value="F:penicillin binding"/>
    <property type="evidence" value="ECO:0007669"/>
    <property type="project" value="InterPro"/>
</dbReference>
<evidence type="ECO:0000256" key="11">
    <source>
        <dbReference type="ARBA" id="ARBA00022692"/>
    </source>
</evidence>
<dbReference type="Gene3D" id="3.30.2060.10">
    <property type="entry name" value="Penicillin-binding protein 1b domain"/>
    <property type="match status" value="1"/>
</dbReference>
<keyword evidence="17" id="KW-0511">Multifunctional enzyme</keyword>
<dbReference type="PANTHER" id="PTHR32282:SF27">
    <property type="entry name" value="PENICILLIN-BINDING PROTEIN 1A"/>
    <property type="match status" value="1"/>
</dbReference>
<dbReference type="GO" id="GO:0008955">
    <property type="term" value="F:peptidoglycan glycosyltransferase activity"/>
    <property type="evidence" value="ECO:0007669"/>
    <property type="project" value="UniProtKB-EC"/>
</dbReference>
<keyword evidence="12" id="KW-0378">Hydrolase</keyword>
<comment type="catalytic activity">
    <reaction evidence="20">
        <text>Preferential cleavage: (Ac)2-L-Lys-D-Ala-|-D-Ala. Also transpeptidation of peptidyl-alanyl moieties that are N-acyl substituents of D-alanine.</text>
        <dbReference type="EC" id="3.4.16.4"/>
    </reaction>
</comment>
<feature type="transmembrane region" description="Helical" evidence="23">
    <location>
        <begin position="21"/>
        <end position="47"/>
    </location>
</feature>
<comment type="subcellular location">
    <subcellularLocation>
        <location evidence="1">Membrane</location>
    </subcellularLocation>
</comment>
<dbReference type="Gene3D" id="3.40.710.10">
    <property type="entry name" value="DD-peptidase/beta-lactamase superfamily"/>
    <property type="match status" value="1"/>
</dbReference>
<dbReference type="GO" id="GO:0046677">
    <property type="term" value="P:response to antibiotic"/>
    <property type="evidence" value="ECO:0007669"/>
    <property type="project" value="InterPro"/>
</dbReference>
<evidence type="ECO:0000256" key="5">
    <source>
        <dbReference type="ARBA" id="ARBA00012448"/>
    </source>
</evidence>
<dbReference type="UniPathway" id="UPA00219"/>
<dbReference type="PANTHER" id="PTHR32282">
    <property type="entry name" value="BINDING PROTEIN TRANSPEPTIDASE, PUTATIVE-RELATED"/>
    <property type="match status" value="1"/>
</dbReference>
<evidence type="ECO:0000256" key="22">
    <source>
        <dbReference type="ARBA" id="ARBA00049902"/>
    </source>
</evidence>
<evidence type="ECO:0000256" key="15">
    <source>
        <dbReference type="ARBA" id="ARBA00022989"/>
    </source>
</evidence>
<evidence type="ECO:0000256" key="4">
    <source>
        <dbReference type="ARBA" id="ARBA00007739"/>
    </source>
</evidence>
<keyword evidence="28" id="KW-1185">Reference proteome</keyword>
<evidence type="ECO:0000256" key="8">
    <source>
        <dbReference type="ARBA" id="ARBA00022670"/>
    </source>
</evidence>
<evidence type="ECO:0000256" key="12">
    <source>
        <dbReference type="ARBA" id="ARBA00022801"/>
    </source>
</evidence>
<comment type="pathway">
    <text evidence="2">Cell wall biogenesis; peptidoglycan biosynthesis.</text>
</comment>
<dbReference type="InterPro" id="IPR001460">
    <property type="entry name" value="PCN-bd_Tpept"/>
</dbReference>
<evidence type="ECO:0000256" key="20">
    <source>
        <dbReference type="ARBA" id="ARBA00034000"/>
    </source>
</evidence>
<feature type="domain" description="Bifunctional transglycosylase second" evidence="26">
    <location>
        <begin position="71"/>
        <end position="147"/>
    </location>
</feature>
<evidence type="ECO:0000256" key="13">
    <source>
        <dbReference type="ARBA" id="ARBA00022960"/>
    </source>
</evidence>
<dbReference type="InterPro" id="IPR011813">
    <property type="entry name" value="PBP_1b"/>
</dbReference>
<evidence type="ECO:0000256" key="21">
    <source>
        <dbReference type="ARBA" id="ARBA00044770"/>
    </source>
</evidence>
<dbReference type="InterPro" id="IPR023346">
    <property type="entry name" value="Lysozyme-like_dom_sf"/>
</dbReference>
<evidence type="ECO:0000313" key="28">
    <source>
        <dbReference type="Proteomes" id="UP000298602"/>
    </source>
</evidence>
<dbReference type="GO" id="GO:0071555">
    <property type="term" value="P:cell wall organization"/>
    <property type="evidence" value="ECO:0007669"/>
    <property type="project" value="UniProtKB-KW"/>
</dbReference>
<keyword evidence="18" id="KW-0961">Cell wall biogenesis/degradation</keyword>
<evidence type="ECO:0000256" key="16">
    <source>
        <dbReference type="ARBA" id="ARBA00023136"/>
    </source>
</evidence>
<sequence length="763" mass="85627">MTAKKKKNRSGKPPKTGGRRARWLKALLVFGTVIVFLGGGIFVYLAVQVDKRFGAKRWSVPATILSDTVILYPGRSLSLTDVTQMLERRLYRPSKTGDLKPGEFHAGRDRLKVYFRDSQLPGKRLPSRLVTLQFQNGRLKAIASPQEPLPYLEIEPVVLDRLFGPERESRHLVNIRQVPQHLLDAVTAIEDHRFFEHPGVDWWAILRALWTDLRAGRVVQGGSTITQQLVKNYFLSSERTLRRKVMEAALALVIEVRYSKEEILEMYLNEIYLGQRGSVAVHGVGEAARYYFGRNVEDLTLAESAVLAGMIRAPNRYSPYRNPDACKERRAMVLHRMREIGKISPEELEAALSEPITVAPSHLPVKAAPYFTDYVRYQLEELYEPEVLASEGLLVHTSLHPELAFAAERAVAEGLRELEKARPKLKASDPEKALQAVLLAVQPRTGEVLALVGGRDYAVSNYNRALFARRQPGSAFKPFVYLAALDQFTAVSWLLDEPITYRTNGDLWSPRNYDGRYRGRVLFRDALAHSLNAATVNLAMQVGLERIIATARALGIQSEMRPFPSLALGSFEVTPLELATAYATLANDGQRPFLLSLRRVVTAEGTVEQRRYMDLESVTSPAKAFLITHLLQAVVQEGTARRALSMGIDFPCAGKTGTTSDYRDAWFVGYTSDLLVLVWVGFDDNRSTGLSGSSGALPIWIRFMKSVEPWMNPREFQIPPGVVERLVCPVSGELATQYCPERIIEYFLPENTPRSACSYHAPR</sequence>
<organism evidence="27 28">
    <name type="scientific">Desulfoglaeba alkanexedens ALDC</name>
    <dbReference type="NCBI Taxonomy" id="980445"/>
    <lineage>
        <taxon>Bacteria</taxon>
        <taxon>Pseudomonadati</taxon>
        <taxon>Thermodesulfobacteriota</taxon>
        <taxon>Syntrophobacteria</taxon>
        <taxon>Syntrophobacterales</taxon>
        <taxon>Syntrophobacteraceae</taxon>
        <taxon>Desulfoglaeba</taxon>
    </lineage>
</organism>
<comment type="catalytic activity">
    <reaction evidence="22">
        <text>[GlcNAc-(1-&gt;4)-Mur2Ac(oyl-L-Ala-gamma-D-Glu-L-Lys-D-Ala-D-Ala)](n)-di-trans,octa-cis-undecaprenyl diphosphate + beta-D-GlcNAc-(1-&gt;4)-Mur2Ac(oyl-L-Ala-gamma-D-Glu-L-Lys-D-Ala-D-Ala)-di-trans,octa-cis-undecaprenyl diphosphate = [GlcNAc-(1-&gt;4)-Mur2Ac(oyl-L-Ala-gamma-D-Glu-L-Lys-D-Ala-D-Ala)](n+1)-di-trans,octa-cis-undecaprenyl diphosphate + di-trans,octa-cis-undecaprenyl diphosphate + H(+)</text>
        <dbReference type="Rhea" id="RHEA:23708"/>
        <dbReference type="Rhea" id="RHEA-COMP:9602"/>
        <dbReference type="Rhea" id="RHEA-COMP:9603"/>
        <dbReference type="ChEBI" id="CHEBI:15378"/>
        <dbReference type="ChEBI" id="CHEBI:58405"/>
        <dbReference type="ChEBI" id="CHEBI:60033"/>
        <dbReference type="ChEBI" id="CHEBI:78435"/>
        <dbReference type="EC" id="2.4.99.28"/>
    </reaction>
</comment>
<reference evidence="27 28" key="2">
    <citation type="submission" date="2019-05" db="EMBL/GenBank/DDBJ databases">
        <authorList>
            <person name="Suflita J.M."/>
            <person name="Marks C.R."/>
        </authorList>
    </citation>
    <scope>NUCLEOTIDE SEQUENCE [LARGE SCALE GENOMIC DNA]</scope>
    <source>
        <strain evidence="27 28">ALDC</strain>
    </source>
</reference>
<dbReference type="Gene3D" id="1.10.3810.10">
    <property type="entry name" value="Biosynthetic peptidoglycan transglycosylase-like"/>
    <property type="match status" value="1"/>
</dbReference>
<evidence type="ECO:0000256" key="1">
    <source>
        <dbReference type="ARBA" id="ARBA00004370"/>
    </source>
</evidence>
<keyword evidence="13" id="KW-0133">Cell shape</keyword>
<proteinExistence type="inferred from homology"/>
<dbReference type="AlphaFoldDB" id="A0A4P8L0U6"/>
<dbReference type="Pfam" id="PF14814">
    <property type="entry name" value="UB2H"/>
    <property type="match status" value="1"/>
</dbReference>
<keyword evidence="14" id="KW-0573">Peptidoglycan synthesis</keyword>
<dbReference type="SUPFAM" id="SSF56601">
    <property type="entry name" value="beta-lactamase/transpeptidase-like"/>
    <property type="match status" value="1"/>
</dbReference>
<dbReference type="GO" id="GO:0009274">
    <property type="term" value="C:peptidoglycan-based cell wall"/>
    <property type="evidence" value="ECO:0007669"/>
    <property type="project" value="InterPro"/>
</dbReference>
<evidence type="ECO:0000256" key="7">
    <source>
        <dbReference type="ARBA" id="ARBA00022645"/>
    </source>
</evidence>
<dbReference type="Pfam" id="PF00905">
    <property type="entry name" value="Transpeptidase"/>
    <property type="match status" value="1"/>
</dbReference>
<dbReference type="NCBIfam" id="TIGR02074">
    <property type="entry name" value="PBP_1a_fam"/>
    <property type="match status" value="1"/>
</dbReference>
<dbReference type="Pfam" id="PF00912">
    <property type="entry name" value="Transgly"/>
    <property type="match status" value="1"/>
</dbReference>
<keyword evidence="16 23" id="KW-0472">Membrane</keyword>
<dbReference type="InterPro" id="IPR012338">
    <property type="entry name" value="Beta-lactam/transpept-like"/>
</dbReference>
<dbReference type="InterPro" id="IPR001264">
    <property type="entry name" value="Glyco_trans_51"/>
</dbReference>
<evidence type="ECO:0000259" key="26">
    <source>
        <dbReference type="Pfam" id="PF14814"/>
    </source>
</evidence>
<evidence type="ECO:0000313" key="27">
    <source>
        <dbReference type="EMBL" id="QCQ21466.1"/>
    </source>
</evidence>
<protein>
    <recommendedName>
        <fullName evidence="6">Penicillin-binding protein 1B</fullName>
        <ecNumber evidence="21">2.4.99.28</ecNumber>
        <ecNumber evidence="5">3.4.16.4</ecNumber>
    </recommendedName>
    <alternativeName>
        <fullName evidence="19">Murein polymerase</fullName>
    </alternativeName>
</protein>
<keyword evidence="10" id="KW-0808">Transferase</keyword>
<dbReference type="GO" id="GO:0009002">
    <property type="term" value="F:serine-type D-Ala-D-Ala carboxypeptidase activity"/>
    <property type="evidence" value="ECO:0007669"/>
    <property type="project" value="UniProtKB-EC"/>
</dbReference>
<keyword evidence="8" id="KW-0645">Protease</keyword>
<dbReference type="FunFam" id="1.10.3810.10:FF:000001">
    <property type="entry name" value="Penicillin-binding protein 1A"/>
    <property type="match status" value="1"/>
</dbReference>
<dbReference type="GO" id="GO:0030288">
    <property type="term" value="C:outer membrane-bounded periplasmic space"/>
    <property type="evidence" value="ECO:0007669"/>
    <property type="project" value="TreeGrafter"/>
</dbReference>
<evidence type="ECO:0000256" key="2">
    <source>
        <dbReference type="ARBA" id="ARBA00004752"/>
    </source>
</evidence>
<evidence type="ECO:0000256" key="14">
    <source>
        <dbReference type="ARBA" id="ARBA00022984"/>
    </source>
</evidence>
<dbReference type="EC" id="3.4.16.4" evidence="5"/>
<dbReference type="InterPro" id="IPR028166">
    <property type="entry name" value="UB2H"/>
</dbReference>
<dbReference type="GO" id="GO:0009252">
    <property type="term" value="P:peptidoglycan biosynthetic process"/>
    <property type="evidence" value="ECO:0007669"/>
    <property type="project" value="UniProtKB-UniPathway"/>
</dbReference>
<dbReference type="EMBL" id="CP040098">
    <property type="protein sequence ID" value="QCQ21466.1"/>
    <property type="molecule type" value="Genomic_DNA"/>
</dbReference>
<evidence type="ECO:0000256" key="19">
    <source>
        <dbReference type="ARBA" id="ARBA00032454"/>
    </source>
</evidence>